<evidence type="ECO:0000259" key="3">
    <source>
        <dbReference type="Pfam" id="PF20732"/>
    </source>
</evidence>
<organism evidence="4 5">
    <name type="scientific">Clostridium thailandense</name>
    <dbReference type="NCBI Taxonomy" id="2794346"/>
    <lineage>
        <taxon>Bacteria</taxon>
        <taxon>Bacillati</taxon>
        <taxon>Bacillota</taxon>
        <taxon>Clostridia</taxon>
        <taxon>Eubacteriales</taxon>
        <taxon>Clostridiaceae</taxon>
        <taxon>Clostridium</taxon>
    </lineage>
</organism>
<dbReference type="InterPro" id="IPR048503">
    <property type="entry name" value="NamZ_C"/>
</dbReference>
<dbReference type="Proteomes" id="UP000694308">
    <property type="component" value="Unassembled WGS sequence"/>
</dbReference>
<evidence type="ECO:0000256" key="1">
    <source>
        <dbReference type="SAM" id="SignalP"/>
    </source>
</evidence>
<dbReference type="GO" id="GO:0033922">
    <property type="term" value="F:peptidoglycan beta-N-acetylmuramidase activity"/>
    <property type="evidence" value="ECO:0007669"/>
    <property type="project" value="InterPro"/>
</dbReference>
<dbReference type="Pfam" id="PF07075">
    <property type="entry name" value="NamZ_N"/>
    <property type="match status" value="1"/>
</dbReference>
<feature type="domain" description="Peptidoglycan beta-N-acetylmuramidase NamZ C-terminal" evidence="3">
    <location>
        <begin position="548"/>
        <end position="689"/>
    </location>
</feature>
<gene>
    <name evidence="4" type="ORF">I6U48_06200</name>
</gene>
<comment type="caution">
    <text evidence="4">The sequence shown here is derived from an EMBL/GenBank/DDBJ whole genome shotgun (WGS) entry which is preliminary data.</text>
</comment>
<evidence type="ECO:0000259" key="2">
    <source>
        <dbReference type="Pfam" id="PF07075"/>
    </source>
</evidence>
<proteinExistence type="predicted"/>
<protein>
    <submittedName>
        <fullName evidence="4">DUF1343 domain-containing protein</fullName>
    </submittedName>
</protein>
<dbReference type="RefSeq" id="WP_218319542.1">
    <property type="nucleotide sequence ID" value="NZ_JAEEGC010000026.1"/>
</dbReference>
<dbReference type="PANTHER" id="PTHR42915:SF1">
    <property type="entry name" value="PEPTIDOGLYCAN BETA-N-ACETYLMURAMIDASE NAMZ"/>
    <property type="match status" value="1"/>
</dbReference>
<feature type="signal peptide" evidence="1">
    <location>
        <begin position="1"/>
        <end position="26"/>
    </location>
</feature>
<sequence length="690" mass="75304">MLRKKYLLLISFLLSSFVFMSIKVSAAPSQKRFGGSDRYATSISICENSWDKSDYAVLVSGEGFADALCAASLAKKYNAPVLLTSGKSLSDGIKNQLVRLEVRHLFIIGGTGVVSKDIEKQLDSMKVKYERISGSDRYDTSLKVAQLIGSDNGVVIASGESFPDALSIAPIAAVKGMPILLTNKYALSSGVKQYLQSSKGKSYVTGGIGVIGTNITDELNDFKRIGGMDRYETNQKIVEEFSNEINFNSIYISTGEGYADALSGSVAAAKVNSPLILTNGNISITKTGFYSKIPSASEFRVLGGEAVVSKEAVENLLVNKAESSFKLGDDLLISKYSNLIKGKNVGLVTNQTGVNSRGVSTVDILSNYGDAKLTALFAPEHGIDGKAKAGDYVKSYTDERLKIPVYSLYGDTRMPTEDMLSKVDVLVFDIQDVGARSYTYISTLNYCMKAAAKYNKEIVVLDRPNPLGGEVLGGPVLEDKFKSFVGIDNMPMTYGMTVGELGQFFNRSISAKLTVVPMEGYNRKMIFQDTGLNWVQSSPYIPNIQSVFCYSSTGLGEGTTVYQDDYFTWVGGKGINSDKFAELLNEASLPGVRFNASPRNGFGGVKLEITDYHTFNPARTGIYVITYAHSLNNFKVPKSKDTIVMFDKIMGTDKIGQYLESGYSPQQIETEYSSGLEQFKAERVKYLIYN</sequence>
<dbReference type="PANTHER" id="PTHR42915">
    <property type="entry name" value="HYPOTHETICAL 460 KDA PROTEIN IN FEUA-SIGW INTERGENIC REGION [PRECURSOR]"/>
    <property type="match status" value="1"/>
</dbReference>
<feature type="domain" description="Peptidoglycan beta-N-acetylmuramidase NamZ N-terminal" evidence="2">
    <location>
        <begin position="345"/>
        <end position="544"/>
    </location>
</feature>
<dbReference type="InterPro" id="IPR007253">
    <property type="entry name" value="Cell_wall-bd_2"/>
</dbReference>
<dbReference type="InterPro" id="IPR008302">
    <property type="entry name" value="NamZ"/>
</dbReference>
<reference evidence="4" key="1">
    <citation type="submission" date="2020-12" db="EMBL/GenBank/DDBJ databases">
        <title>Clostridium thailandense sp. nov., a novel acetogenic bacterium isolated from peat land soil in Thailand.</title>
        <authorList>
            <person name="Chaikitkaew S."/>
            <person name="Birkeland N.K."/>
        </authorList>
    </citation>
    <scope>NUCLEOTIDE SEQUENCE</scope>
    <source>
        <strain evidence="4">PL3</strain>
    </source>
</reference>
<keyword evidence="5" id="KW-1185">Reference proteome</keyword>
<dbReference type="EMBL" id="JAEEGC010000026">
    <property type="protein sequence ID" value="MBV7272507.1"/>
    <property type="molecule type" value="Genomic_DNA"/>
</dbReference>
<evidence type="ECO:0000313" key="4">
    <source>
        <dbReference type="EMBL" id="MBV7272507.1"/>
    </source>
</evidence>
<accession>A0A949TL70</accession>
<dbReference type="AlphaFoldDB" id="A0A949TL70"/>
<dbReference type="Pfam" id="PF04122">
    <property type="entry name" value="CW_binding_2"/>
    <property type="match status" value="3"/>
</dbReference>
<keyword evidence="1" id="KW-0732">Signal</keyword>
<dbReference type="Pfam" id="PF20732">
    <property type="entry name" value="NamZ_C"/>
    <property type="match status" value="1"/>
</dbReference>
<name>A0A949TL70_9CLOT</name>
<dbReference type="InterPro" id="IPR048502">
    <property type="entry name" value="NamZ_N"/>
</dbReference>
<feature type="chain" id="PRO_5037396405" evidence="1">
    <location>
        <begin position="27"/>
        <end position="690"/>
    </location>
</feature>
<evidence type="ECO:0000313" key="5">
    <source>
        <dbReference type="Proteomes" id="UP000694308"/>
    </source>
</evidence>